<evidence type="ECO:0000313" key="2">
    <source>
        <dbReference type="Proteomes" id="UP000187417"/>
    </source>
</evidence>
<evidence type="ECO:0000313" key="1">
    <source>
        <dbReference type="EMBL" id="OKY93138.1"/>
    </source>
</evidence>
<dbReference type="InterPro" id="IPR025455">
    <property type="entry name" value="DUF4276"/>
</dbReference>
<sequence length="195" mass="22737">MDRLEFLVEERSMAEVLKVLLPRILPASWVLDENYFIRPHEGKSDLKRSIPKKLKGFAQHKEQTTGFIIIQDQDSNDCRQLKQELVALCKANQAPNIKFLVRIVCHELEAWYLGDMKAIQAVFPRFNPARHLKKSLFRLPDTCQNPKTRLKDIVGDYQQIATAQMIAPYIDIEHNRSESFRQFVSGIRKFITAKR</sequence>
<organism evidence="1 2">
    <name type="scientific">Alistipes putredinis</name>
    <dbReference type="NCBI Taxonomy" id="28117"/>
    <lineage>
        <taxon>Bacteria</taxon>
        <taxon>Pseudomonadati</taxon>
        <taxon>Bacteroidota</taxon>
        <taxon>Bacteroidia</taxon>
        <taxon>Bacteroidales</taxon>
        <taxon>Rikenellaceae</taxon>
        <taxon>Alistipes</taxon>
    </lineage>
</organism>
<name>A0A1Q6F2U2_9BACT</name>
<reference evidence="1 2" key="1">
    <citation type="journal article" date="2016" name="Nat. Biotechnol.">
        <title>Measurement of bacterial replication rates in microbial communities.</title>
        <authorList>
            <person name="Brown C.T."/>
            <person name="Olm M.R."/>
            <person name="Thomas B.C."/>
            <person name="Banfield J.F."/>
        </authorList>
    </citation>
    <scope>NUCLEOTIDE SEQUENCE [LARGE SCALE GENOMIC DNA]</scope>
    <source>
        <strain evidence="1">CAG:67_53_122</strain>
    </source>
</reference>
<comment type="caution">
    <text evidence="1">The sequence shown here is derived from an EMBL/GenBank/DDBJ whole genome shotgun (WGS) entry which is preliminary data.</text>
</comment>
<dbReference type="STRING" id="28117.BHV66_09985"/>
<dbReference type="EMBL" id="MNQH01000044">
    <property type="protein sequence ID" value="OKY93138.1"/>
    <property type="molecule type" value="Genomic_DNA"/>
</dbReference>
<dbReference type="AlphaFoldDB" id="A0A1Q6F2U2"/>
<evidence type="ECO:0008006" key="3">
    <source>
        <dbReference type="Google" id="ProtNLM"/>
    </source>
</evidence>
<gene>
    <name evidence="1" type="ORF">BHV66_09985</name>
</gene>
<proteinExistence type="predicted"/>
<dbReference type="Pfam" id="PF14103">
    <property type="entry name" value="DUF4276"/>
    <property type="match status" value="1"/>
</dbReference>
<dbReference type="RefSeq" id="WP_276618955.1">
    <property type="nucleotide sequence ID" value="NZ_CAJJWD010000019.1"/>
</dbReference>
<protein>
    <recommendedName>
        <fullName evidence="3">DUF4276 family protein</fullName>
    </recommendedName>
</protein>
<dbReference type="Proteomes" id="UP000187417">
    <property type="component" value="Unassembled WGS sequence"/>
</dbReference>
<accession>A0A1Q6F2U2</accession>